<gene>
    <name evidence="1" type="ORF">GUITHDRAFT_121703</name>
</gene>
<dbReference type="EMBL" id="JH993210">
    <property type="protein sequence ID" value="EKX32110.1"/>
    <property type="molecule type" value="Genomic_DNA"/>
</dbReference>
<protein>
    <submittedName>
        <fullName evidence="1 2">Uncharacterized protein</fullName>
    </submittedName>
</protein>
<dbReference type="RefSeq" id="XP_005819090.1">
    <property type="nucleotide sequence ID" value="XM_005819033.1"/>
</dbReference>
<organism evidence="1">
    <name type="scientific">Guillardia theta (strain CCMP2712)</name>
    <name type="common">Cryptophyte</name>
    <dbReference type="NCBI Taxonomy" id="905079"/>
    <lineage>
        <taxon>Eukaryota</taxon>
        <taxon>Cryptophyceae</taxon>
        <taxon>Pyrenomonadales</taxon>
        <taxon>Geminigeraceae</taxon>
        <taxon>Guillardia</taxon>
    </lineage>
</organism>
<dbReference type="HOGENOM" id="CLU_2175891_0_0_1"/>
<dbReference type="GeneID" id="17288839"/>
<reference evidence="3" key="2">
    <citation type="submission" date="2012-11" db="EMBL/GenBank/DDBJ databases">
        <authorList>
            <person name="Kuo A."/>
            <person name="Curtis B.A."/>
            <person name="Tanifuji G."/>
            <person name="Burki F."/>
            <person name="Gruber A."/>
            <person name="Irimia M."/>
            <person name="Maruyama S."/>
            <person name="Arias M.C."/>
            <person name="Ball S.G."/>
            <person name="Gile G.H."/>
            <person name="Hirakawa Y."/>
            <person name="Hopkins J.F."/>
            <person name="Rensing S.A."/>
            <person name="Schmutz J."/>
            <person name="Symeonidi A."/>
            <person name="Elias M."/>
            <person name="Eveleigh R.J."/>
            <person name="Herman E.K."/>
            <person name="Klute M.J."/>
            <person name="Nakayama T."/>
            <person name="Obornik M."/>
            <person name="Reyes-Prieto A."/>
            <person name="Armbrust E.V."/>
            <person name="Aves S.J."/>
            <person name="Beiko R.G."/>
            <person name="Coutinho P."/>
            <person name="Dacks J.B."/>
            <person name="Durnford D.G."/>
            <person name="Fast N.M."/>
            <person name="Green B.R."/>
            <person name="Grisdale C."/>
            <person name="Hempe F."/>
            <person name="Henrissat B."/>
            <person name="Hoppner M.P."/>
            <person name="Ishida K.-I."/>
            <person name="Kim E."/>
            <person name="Koreny L."/>
            <person name="Kroth P.G."/>
            <person name="Liu Y."/>
            <person name="Malik S.-B."/>
            <person name="Maier U.G."/>
            <person name="McRose D."/>
            <person name="Mock T."/>
            <person name="Neilson J.A."/>
            <person name="Onodera N.T."/>
            <person name="Poole A.M."/>
            <person name="Pritham E.J."/>
            <person name="Richards T.A."/>
            <person name="Rocap G."/>
            <person name="Roy S.W."/>
            <person name="Sarai C."/>
            <person name="Schaack S."/>
            <person name="Shirato S."/>
            <person name="Slamovits C.H."/>
            <person name="Spencer D.F."/>
            <person name="Suzuki S."/>
            <person name="Worden A.Z."/>
            <person name="Zauner S."/>
            <person name="Barry K."/>
            <person name="Bell C."/>
            <person name="Bharti A.K."/>
            <person name="Crow J.A."/>
            <person name="Grimwood J."/>
            <person name="Kramer R."/>
            <person name="Lindquist E."/>
            <person name="Lucas S."/>
            <person name="Salamov A."/>
            <person name="McFadden G.I."/>
            <person name="Lane C.E."/>
            <person name="Keeling P.J."/>
            <person name="Gray M.W."/>
            <person name="Grigoriev I.V."/>
            <person name="Archibald J.M."/>
        </authorList>
    </citation>
    <scope>NUCLEOTIDE SEQUENCE</scope>
    <source>
        <strain evidence="3">CCMP2712</strain>
    </source>
</reference>
<accession>L1I8C8</accession>
<dbReference type="AlphaFoldDB" id="L1I8C8"/>
<dbReference type="Proteomes" id="UP000011087">
    <property type="component" value="Unassembled WGS sequence"/>
</dbReference>
<reference evidence="2" key="3">
    <citation type="submission" date="2015-06" db="UniProtKB">
        <authorList>
            <consortium name="EnsemblProtists"/>
        </authorList>
    </citation>
    <scope>IDENTIFICATION</scope>
</reference>
<name>L1I8C8_GUITC</name>
<proteinExistence type="predicted"/>
<reference evidence="1 3" key="1">
    <citation type="journal article" date="2012" name="Nature">
        <title>Algal genomes reveal evolutionary mosaicism and the fate of nucleomorphs.</title>
        <authorList>
            <consortium name="DOE Joint Genome Institute"/>
            <person name="Curtis B.A."/>
            <person name="Tanifuji G."/>
            <person name="Burki F."/>
            <person name="Gruber A."/>
            <person name="Irimia M."/>
            <person name="Maruyama S."/>
            <person name="Arias M.C."/>
            <person name="Ball S.G."/>
            <person name="Gile G.H."/>
            <person name="Hirakawa Y."/>
            <person name="Hopkins J.F."/>
            <person name="Kuo A."/>
            <person name="Rensing S.A."/>
            <person name="Schmutz J."/>
            <person name="Symeonidi A."/>
            <person name="Elias M."/>
            <person name="Eveleigh R.J."/>
            <person name="Herman E.K."/>
            <person name="Klute M.J."/>
            <person name="Nakayama T."/>
            <person name="Obornik M."/>
            <person name="Reyes-Prieto A."/>
            <person name="Armbrust E.V."/>
            <person name="Aves S.J."/>
            <person name="Beiko R.G."/>
            <person name="Coutinho P."/>
            <person name="Dacks J.B."/>
            <person name="Durnford D.G."/>
            <person name="Fast N.M."/>
            <person name="Green B.R."/>
            <person name="Grisdale C.J."/>
            <person name="Hempel F."/>
            <person name="Henrissat B."/>
            <person name="Hoppner M.P."/>
            <person name="Ishida K."/>
            <person name="Kim E."/>
            <person name="Koreny L."/>
            <person name="Kroth P.G."/>
            <person name="Liu Y."/>
            <person name="Malik S.B."/>
            <person name="Maier U.G."/>
            <person name="McRose D."/>
            <person name="Mock T."/>
            <person name="Neilson J.A."/>
            <person name="Onodera N.T."/>
            <person name="Poole A.M."/>
            <person name="Pritham E.J."/>
            <person name="Richards T.A."/>
            <person name="Rocap G."/>
            <person name="Roy S.W."/>
            <person name="Sarai C."/>
            <person name="Schaack S."/>
            <person name="Shirato S."/>
            <person name="Slamovits C.H."/>
            <person name="Spencer D.F."/>
            <person name="Suzuki S."/>
            <person name="Worden A.Z."/>
            <person name="Zauner S."/>
            <person name="Barry K."/>
            <person name="Bell C."/>
            <person name="Bharti A.K."/>
            <person name="Crow J.A."/>
            <person name="Grimwood J."/>
            <person name="Kramer R."/>
            <person name="Lindquist E."/>
            <person name="Lucas S."/>
            <person name="Salamov A."/>
            <person name="McFadden G.I."/>
            <person name="Lane C.E."/>
            <person name="Keeling P.J."/>
            <person name="Gray M.W."/>
            <person name="Grigoriev I.V."/>
            <person name="Archibald J.M."/>
        </authorList>
    </citation>
    <scope>NUCLEOTIDE SEQUENCE</scope>
    <source>
        <strain evidence="1 3">CCMP2712</strain>
    </source>
</reference>
<dbReference type="PaxDb" id="55529-EKX32110"/>
<evidence type="ECO:0000313" key="3">
    <source>
        <dbReference type="Proteomes" id="UP000011087"/>
    </source>
</evidence>
<dbReference type="KEGG" id="gtt:GUITHDRAFT_121703"/>
<sequence>MSTFDHPCGVDARAEECCMNVPDAVTGVRPGLAVDPRLCYRCVEGEEEGEGEADDECCDELMEKLSELRVMEGWYMEWKESASVTDEFFRENIKRLERECQELSKRGKRV</sequence>
<evidence type="ECO:0000313" key="2">
    <source>
        <dbReference type="EnsemblProtists" id="EKX32110"/>
    </source>
</evidence>
<keyword evidence="3" id="KW-1185">Reference proteome</keyword>
<evidence type="ECO:0000313" key="1">
    <source>
        <dbReference type="EMBL" id="EKX32110.1"/>
    </source>
</evidence>
<dbReference type="EnsemblProtists" id="EKX32110">
    <property type="protein sequence ID" value="EKX32110"/>
    <property type="gene ID" value="GUITHDRAFT_121703"/>
</dbReference>